<proteinExistence type="predicted"/>
<evidence type="ECO:0000256" key="1">
    <source>
        <dbReference type="ARBA" id="ARBA00023267"/>
    </source>
</evidence>
<dbReference type="Pfam" id="PF00364">
    <property type="entry name" value="Biotin_lipoyl"/>
    <property type="match status" value="1"/>
</dbReference>
<dbReference type="AlphaFoldDB" id="A0A9E8RVF6"/>
<reference evidence="3" key="1">
    <citation type="submission" date="2022-09" db="EMBL/GenBank/DDBJ databases">
        <title>Complete Genomes of Fervidibacillus albus and Fervidibacillus halotolerans isolated from tidal flat sediments.</title>
        <authorList>
            <person name="Kwon K.K."/>
            <person name="Yang S.-H."/>
            <person name="Park M.J."/>
            <person name="Oh H.-M."/>
        </authorList>
    </citation>
    <scope>NUCLEOTIDE SEQUENCE</scope>
    <source>
        <strain evidence="3">MEBiC13591</strain>
    </source>
</reference>
<organism evidence="3 4">
    <name type="scientific">Fervidibacillus albus</name>
    <dbReference type="NCBI Taxonomy" id="2980026"/>
    <lineage>
        <taxon>Bacteria</taxon>
        <taxon>Bacillati</taxon>
        <taxon>Bacillota</taxon>
        <taxon>Bacilli</taxon>
        <taxon>Bacillales</taxon>
        <taxon>Bacillaceae</taxon>
        <taxon>Fervidibacillus</taxon>
    </lineage>
</organism>
<dbReference type="PANTHER" id="PTHR45266:SF3">
    <property type="entry name" value="OXALOACETATE DECARBOXYLASE ALPHA CHAIN"/>
    <property type="match status" value="1"/>
</dbReference>
<sequence length="70" mass="7467">MGKVEAKMAGTISKIHVSPGDVIEVGQPVVTLESMKMEIPVESDIAGTVQEVRVQEGDFVNEGDVLVTLQ</sequence>
<dbReference type="InterPro" id="IPR011053">
    <property type="entry name" value="Single_hybrid_motif"/>
</dbReference>
<dbReference type="Gene3D" id="2.40.50.100">
    <property type="match status" value="1"/>
</dbReference>
<keyword evidence="4" id="KW-1185">Reference proteome</keyword>
<dbReference type="InterPro" id="IPR050709">
    <property type="entry name" value="Biotin_Carboxyl_Carrier/Decarb"/>
</dbReference>
<evidence type="ECO:0000313" key="3">
    <source>
        <dbReference type="EMBL" id="WAA10620.1"/>
    </source>
</evidence>
<dbReference type="PROSITE" id="PS50968">
    <property type="entry name" value="BIOTINYL_LIPOYL"/>
    <property type="match status" value="1"/>
</dbReference>
<dbReference type="EMBL" id="CP106878">
    <property type="protein sequence ID" value="WAA10620.1"/>
    <property type="molecule type" value="Genomic_DNA"/>
</dbReference>
<dbReference type="NCBIfam" id="NF006079">
    <property type="entry name" value="PRK08225.1"/>
    <property type="match status" value="1"/>
</dbReference>
<keyword evidence="1" id="KW-0092">Biotin</keyword>
<dbReference type="InterPro" id="IPR000089">
    <property type="entry name" value="Biotin_lipoyl"/>
</dbReference>
<dbReference type="PANTHER" id="PTHR45266">
    <property type="entry name" value="OXALOACETATE DECARBOXYLASE ALPHA CHAIN"/>
    <property type="match status" value="1"/>
</dbReference>
<feature type="domain" description="Lipoyl-binding" evidence="2">
    <location>
        <begin position="1"/>
        <end position="70"/>
    </location>
</feature>
<evidence type="ECO:0000313" key="4">
    <source>
        <dbReference type="Proteomes" id="UP001164718"/>
    </source>
</evidence>
<gene>
    <name evidence="3" type="ORF">OE104_04690</name>
</gene>
<dbReference type="KEGG" id="faf:OE104_04690"/>
<dbReference type="FunFam" id="2.40.50.100:FF:000003">
    <property type="entry name" value="Acetyl-CoA carboxylase biotin carboxyl carrier protein"/>
    <property type="match status" value="1"/>
</dbReference>
<dbReference type="SUPFAM" id="SSF51230">
    <property type="entry name" value="Single hybrid motif"/>
    <property type="match status" value="1"/>
</dbReference>
<protein>
    <submittedName>
        <fullName evidence="3">Acetyl-CoA carboxylase biotin carboxyl carrier protein subunit</fullName>
    </submittedName>
</protein>
<evidence type="ECO:0000259" key="2">
    <source>
        <dbReference type="PROSITE" id="PS50968"/>
    </source>
</evidence>
<dbReference type="CDD" id="cd06850">
    <property type="entry name" value="biotinyl_domain"/>
    <property type="match status" value="1"/>
</dbReference>
<accession>A0A9E8RVF6</accession>
<dbReference type="Proteomes" id="UP001164718">
    <property type="component" value="Chromosome"/>
</dbReference>
<name>A0A9E8RVF6_9BACI</name>